<evidence type="ECO:0000256" key="6">
    <source>
        <dbReference type="ARBA" id="ARBA00022692"/>
    </source>
</evidence>
<dbReference type="InterPro" id="IPR018495">
    <property type="entry name" value="Succ_DH_cyt_bsu_CS"/>
</dbReference>
<feature type="binding site" description="axial binding residue" evidence="12">
    <location>
        <position position="80"/>
    </location>
    <ligand>
        <name>heme</name>
        <dbReference type="ChEBI" id="CHEBI:30413"/>
        <note>ligand shared with second transmembrane subunit</note>
    </ligand>
    <ligandPart>
        <name>Fe</name>
        <dbReference type="ChEBI" id="CHEBI:18248"/>
    </ligandPart>
</feature>
<comment type="caution">
    <text evidence="14">The sequence shown here is derived from an EMBL/GenBank/DDBJ whole genome shotgun (WGS) entry which is preliminary data.</text>
</comment>
<evidence type="ECO:0000313" key="14">
    <source>
        <dbReference type="EMBL" id="GJD92538.1"/>
    </source>
</evidence>
<dbReference type="GO" id="GO:0016020">
    <property type="term" value="C:membrane"/>
    <property type="evidence" value="ECO:0007669"/>
    <property type="project" value="UniProtKB-SubCell"/>
</dbReference>
<dbReference type="GO" id="GO:0009055">
    <property type="term" value="F:electron transfer activity"/>
    <property type="evidence" value="ECO:0007669"/>
    <property type="project" value="InterPro"/>
</dbReference>
<dbReference type="EMBL" id="BPQO01000048">
    <property type="protein sequence ID" value="GJD92538.1"/>
    <property type="molecule type" value="Genomic_DNA"/>
</dbReference>
<dbReference type="PANTHER" id="PTHR10978">
    <property type="entry name" value="SUCCINATE DEHYDROGENASE CYTOCHROME B560 SUBUNIT"/>
    <property type="match status" value="1"/>
</dbReference>
<proteinExistence type="inferred from homology"/>
<dbReference type="NCBIfam" id="TIGR02970">
    <property type="entry name" value="succ_dehyd_cytB"/>
    <property type="match status" value="1"/>
</dbReference>
<keyword evidence="5 12" id="KW-0349">Heme</keyword>
<reference evidence="14" key="1">
    <citation type="journal article" date="2016" name="Front. Microbiol.">
        <title>Genome Sequence of the Piezophilic, Mesophilic Sulfate-Reducing Bacterium Desulfovibrio indicus J2T.</title>
        <authorList>
            <person name="Cao J."/>
            <person name="Maignien L."/>
            <person name="Shao Z."/>
            <person name="Alain K."/>
            <person name="Jebbar M."/>
        </authorList>
    </citation>
    <scope>NUCLEOTIDE SEQUENCE</scope>
    <source>
        <strain evidence="14">DSM 16372</strain>
    </source>
</reference>
<dbReference type="GO" id="GO:0006099">
    <property type="term" value="P:tricarboxylic acid cycle"/>
    <property type="evidence" value="ECO:0007669"/>
    <property type="project" value="InterPro"/>
</dbReference>
<evidence type="ECO:0000256" key="7">
    <source>
        <dbReference type="ARBA" id="ARBA00022723"/>
    </source>
</evidence>
<name>A0AAV4ZY39_9HYPH</name>
<organism evidence="14 15">
    <name type="scientific">Methylobacterium hispanicum</name>
    <dbReference type="NCBI Taxonomy" id="270350"/>
    <lineage>
        <taxon>Bacteria</taxon>
        <taxon>Pseudomonadati</taxon>
        <taxon>Pseudomonadota</taxon>
        <taxon>Alphaproteobacteria</taxon>
        <taxon>Hyphomicrobiales</taxon>
        <taxon>Methylobacteriaceae</taxon>
        <taxon>Methylobacterium</taxon>
    </lineage>
</organism>
<dbReference type="Pfam" id="PF01127">
    <property type="entry name" value="Sdh_cyt"/>
    <property type="match status" value="1"/>
</dbReference>
<keyword evidence="8 13" id="KW-1133">Transmembrane helix</keyword>
<dbReference type="PROSITE" id="PS01001">
    <property type="entry name" value="SDH_CYT_2"/>
    <property type="match status" value="1"/>
</dbReference>
<reference evidence="14" key="2">
    <citation type="submission" date="2021-08" db="EMBL/GenBank/DDBJ databases">
        <authorList>
            <person name="Tani A."/>
            <person name="Ola A."/>
            <person name="Ogura Y."/>
            <person name="Katsura K."/>
            <person name="Hayashi T."/>
        </authorList>
    </citation>
    <scope>NUCLEOTIDE SEQUENCE</scope>
    <source>
        <strain evidence="14">DSM 16372</strain>
    </source>
</reference>
<dbReference type="InterPro" id="IPR000701">
    <property type="entry name" value="SuccDH_FuR_B_TM-su"/>
</dbReference>
<keyword evidence="7 12" id="KW-0479">Metal-binding</keyword>
<evidence type="ECO:0000256" key="13">
    <source>
        <dbReference type="SAM" id="Phobius"/>
    </source>
</evidence>
<evidence type="ECO:0000256" key="4">
    <source>
        <dbReference type="ARBA" id="ARBA00020076"/>
    </source>
</evidence>
<keyword evidence="15" id="KW-1185">Reference proteome</keyword>
<evidence type="ECO:0000256" key="3">
    <source>
        <dbReference type="ARBA" id="ARBA00007244"/>
    </source>
</evidence>
<dbReference type="InterPro" id="IPR034804">
    <property type="entry name" value="SQR/QFR_C/D"/>
</dbReference>
<feature type="transmembrane region" description="Helical" evidence="13">
    <location>
        <begin position="20"/>
        <end position="44"/>
    </location>
</feature>
<dbReference type="GO" id="GO:0046872">
    <property type="term" value="F:metal ion binding"/>
    <property type="evidence" value="ECO:0007669"/>
    <property type="project" value="UniProtKB-KW"/>
</dbReference>
<dbReference type="AlphaFoldDB" id="A0AAV4ZY39"/>
<evidence type="ECO:0000256" key="12">
    <source>
        <dbReference type="PIRSR" id="PIRSR000178-1"/>
    </source>
</evidence>
<evidence type="ECO:0000256" key="2">
    <source>
        <dbReference type="ARBA" id="ARBA00004141"/>
    </source>
</evidence>
<dbReference type="PANTHER" id="PTHR10978:SF5">
    <property type="entry name" value="SUCCINATE DEHYDROGENASE CYTOCHROME B560 SUBUNIT, MITOCHONDRIAL"/>
    <property type="match status" value="1"/>
</dbReference>
<evidence type="ECO:0000313" key="15">
    <source>
        <dbReference type="Proteomes" id="UP001055247"/>
    </source>
</evidence>
<feature type="transmembrane region" description="Helical" evidence="13">
    <location>
        <begin position="101"/>
        <end position="125"/>
    </location>
</feature>
<evidence type="ECO:0000256" key="11">
    <source>
        <dbReference type="ARBA" id="ARBA00025912"/>
    </source>
</evidence>
<dbReference type="PROSITE" id="PS01000">
    <property type="entry name" value="SDH_CYT_1"/>
    <property type="match status" value="1"/>
</dbReference>
<comment type="function">
    <text evidence="1">Membrane-anchoring subunit of succinate dehydrogenase (SDH).</text>
</comment>
<dbReference type="InterPro" id="IPR014314">
    <property type="entry name" value="Succ_DH_cytb556"/>
</dbReference>
<comment type="subunit">
    <text evidence="11">Part of an enzyme complex containing four subunits: a flavoprotein, an iron-sulfur protein, plus two membrane-anchoring proteins, SdhC and SdhD. The complex can form homotrimers.</text>
</comment>
<comment type="subcellular location">
    <subcellularLocation>
        <location evidence="2">Membrane</location>
        <topology evidence="2">Multi-pass membrane protein</topology>
    </subcellularLocation>
</comment>
<dbReference type="CDD" id="cd03499">
    <property type="entry name" value="SQR_TypeC_SdhC"/>
    <property type="match status" value="1"/>
</dbReference>
<dbReference type="Proteomes" id="UP001055247">
    <property type="component" value="Unassembled WGS sequence"/>
</dbReference>
<dbReference type="PIRSF" id="PIRSF000178">
    <property type="entry name" value="SDH_cyt_b560"/>
    <property type="match status" value="1"/>
</dbReference>
<evidence type="ECO:0000256" key="1">
    <source>
        <dbReference type="ARBA" id="ARBA00004050"/>
    </source>
</evidence>
<evidence type="ECO:0000256" key="8">
    <source>
        <dbReference type="ARBA" id="ARBA00022989"/>
    </source>
</evidence>
<keyword evidence="9 12" id="KW-0408">Iron</keyword>
<feature type="transmembrane region" description="Helical" evidence="13">
    <location>
        <begin position="56"/>
        <end position="81"/>
    </location>
</feature>
<keyword evidence="10 13" id="KW-0472">Membrane</keyword>
<protein>
    <recommendedName>
        <fullName evidence="4">Succinate dehydrogenase cytochrome b556 subunit</fullName>
    </recommendedName>
</protein>
<comment type="similarity">
    <text evidence="3">Belongs to the cytochrome b560 family.</text>
</comment>
<accession>A0AAV4ZY39</accession>
<evidence type="ECO:0000256" key="9">
    <source>
        <dbReference type="ARBA" id="ARBA00023004"/>
    </source>
</evidence>
<evidence type="ECO:0000256" key="10">
    <source>
        <dbReference type="ARBA" id="ARBA00023136"/>
    </source>
</evidence>
<evidence type="ECO:0000256" key="5">
    <source>
        <dbReference type="ARBA" id="ARBA00022617"/>
    </source>
</evidence>
<comment type="cofactor">
    <cofactor evidence="12">
        <name>heme</name>
        <dbReference type="ChEBI" id="CHEBI:30413"/>
    </cofactor>
    <text evidence="12">The heme is bound between the two transmembrane subunits.</text>
</comment>
<dbReference type="SUPFAM" id="SSF81343">
    <property type="entry name" value="Fumarate reductase respiratory complex transmembrane subunits"/>
    <property type="match status" value="1"/>
</dbReference>
<keyword evidence="6 13" id="KW-0812">Transmembrane</keyword>
<sequence>MQTGRPLSPHLTWYRFPLPVITSITHRATGIVLSAGAIALAWWLCSVSIGGRPFALTQALIGSWFGVLALFGWSVAFFYHLSNGIRHLAFDLGLGFGLSRAYATGYAVFGATAALTAVTWLIVLFA</sequence>
<dbReference type="Gene3D" id="1.20.1300.10">
    <property type="entry name" value="Fumarate reductase/succinate dehydrogenase, transmembrane subunit"/>
    <property type="match status" value="1"/>
</dbReference>
<gene>
    <name evidence="14" type="ORF">BHAOGJBA_6093</name>
</gene>
<dbReference type="RefSeq" id="WP_066923757.1">
    <property type="nucleotide sequence ID" value="NZ_BPQO01000048.1"/>
</dbReference>